<evidence type="ECO:0000256" key="3">
    <source>
        <dbReference type="ARBA" id="ARBA00022461"/>
    </source>
</evidence>
<dbReference type="GO" id="GO:0005886">
    <property type="term" value="C:plasma membrane"/>
    <property type="evidence" value="ECO:0007669"/>
    <property type="project" value="TreeGrafter"/>
</dbReference>
<keyword evidence="7 11" id="KW-0406">Ion transport</keyword>
<evidence type="ECO:0000256" key="4">
    <source>
        <dbReference type="ARBA" id="ARBA00022692"/>
    </source>
</evidence>
<keyword evidence="9 11" id="KW-0739">Sodium transport</keyword>
<comment type="subcellular location">
    <subcellularLocation>
        <location evidence="1">Membrane</location>
        <topology evidence="1">Multi-pass membrane protein</topology>
    </subcellularLocation>
</comment>
<gene>
    <name evidence="13" type="ORF">BpHYR1_053357</name>
</gene>
<evidence type="ECO:0000256" key="10">
    <source>
        <dbReference type="ARBA" id="ARBA00023303"/>
    </source>
</evidence>
<keyword evidence="5 12" id="KW-1133">Transmembrane helix</keyword>
<dbReference type="PRINTS" id="PR01078">
    <property type="entry name" value="AMINACHANNEL"/>
</dbReference>
<keyword evidence="4 11" id="KW-0812">Transmembrane</keyword>
<dbReference type="Pfam" id="PF00858">
    <property type="entry name" value="ASC"/>
    <property type="match status" value="1"/>
</dbReference>
<evidence type="ECO:0000256" key="5">
    <source>
        <dbReference type="ARBA" id="ARBA00022989"/>
    </source>
</evidence>
<feature type="transmembrane region" description="Helical" evidence="12">
    <location>
        <begin position="432"/>
        <end position="458"/>
    </location>
</feature>
<comment type="caution">
    <text evidence="13">The sequence shown here is derived from an EMBL/GenBank/DDBJ whole genome shotgun (WGS) entry which is preliminary data.</text>
</comment>
<dbReference type="PANTHER" id="PTHR11690">
    <property type="entry name" value="AMILORIDE-SENSITIVE SODIUM CHANNEL-RELATED"/>
    <property type="match status" value="1"/>
</dbReference>
<keyword evidence="2 11" id="KW-0813">Transport</keyword>
<reference evidence="13 14" key="1">
    <citation type="journal article" date="2018" name="Sci. Rep.">
        <title>Genomic signatures of local adaptation to the degree of environmental predictability in rotifers.</title>
        <authorList>
            <person name="Franch-Gras L."/>
            <person name="Hahn C."/>
            <person name="Garcia-Roger E.M."/>
            <person name="Carmona M.J."/>
            <person name="Serra M."/>
            <person name="Gomez A."/>
        </authorList>
    </citation>
    <scope>NUCLEOTIDE SEQUENCE [LARGE SCALE GENOMIC DNA]</scope>
    <source>
        <strain evidence="13">HYR1</strain>
    </source>
</reference>
<dbReference type="GO" id="GO:0015280">
    <property type="term" value="F:ligand-gated sodium channel activity"/>
    <property type="evidence" value="ECO:0007669"/>
    <property type="project" value="TreeGrafter"/>
</dbReference>
<protein>
    <submittedName>
        <fullName evidence="13">Amiloride-sensitive sodium channel subunit beta</fullName>
    </submittedName>
</protein>
<evidence type="ECO:0000313" key="13">
    <source>
        <dbReference type="EMBL" id="RNA15318.1"/>
    </source>
</evidence>
<keyword evidence="8 12" id="KW-0472">Membrane</keyword>
<dbReference type="PANTHER" id="PTHR11690:SF248">
    <property type="entry name" value="PICKPOCKET 17, ISOFORM A"/>
    <property type="match status" value="1"/>
</dbReference>
<keyword evidence="14" id="KW-1185">Reference proteome</keyword>
<organism evidence="13 14">
    <name type="scientific">Brachionus plicatilis</name>
    <name type="common">Marine rotifer</name>
    <name type="synonym">Brachionus muelleri</name>
    <dbReference type="NCBI Taxonomy" id="10195"/>
    <lineage>
        <taxon>Eukaryota</taxon>
        <taxon>Metazoa</taxon>
        <taxon>Spiralia</taxon>
        <taxon>Gnathifera</taxon>
        <taxon>Rotifera</taxon>
        <taxon>Eurotatoria</taxon>
        <taxon>Monogononta</taxon>
        <taxon>Pseudotrocha</taxon>
        <taxon>Ploima</taxon>
        <taxon>Brachionidae</taxon>
        <taxon>Brachionus</taxon>
    </lineage>
</organism>
<dbReference type="InterPro" id="IPR001873">
    <property type="entry name" value="ENaC"/>
</dbReference>
<dbReference type="Gene3D" id="1.10.287.770">
    <property type="entry name" value="YojJ-like"/>
    <property type="match status" value="1"/>
</dbReference>
<evidence type="ECO:0000256" key="7">
    <source>
        <dbReference type="ARBA" id="ARBA00023065"/>
    </source>
</evidence>
<dbReference type="AlphaFoldDB" id="A0A3M7QWG5"/>
<feature type="transmembrane region" description="Helical" evidence="12">
    <location>
        <begin position="42"/>
        <end position="59"/>
    </location>
</feature>
<proteinExistence type="inferred from homology"/>
<evidence type="ECO:0000256" key="9">
    <source>
        <dbReference type="ARBA" id="ARBA00023201"/>
    </source>
</evidence>
<evidence type="ECO:0000256" key="8">
    <source>
        <dbReference type="ARBA" id="ARBA00023136"/>
    </source>
</evidence>
<evidence type="ECO:0000256" key="12">
    <source>
        <dbReference type="SAM" id="Phobius"/>
    </source>
</evidence>
<evidence type="ECO:0000256" key="6">
    <source>
        <dbReference type="ARBA" id="ARBA00023053"/>
    </source>
</evidence>
<evidence type="ECO:0000256" key="2">
    <source>
        <dbReference type="ARBA" id="ARBA00022448"/>
    </source>
</evidence>
<dbReference type="EMBL" id="REGN01004977">
    <property type="protein sequence ID" value="RNA15318.1"/>
    <property type="molecule type" value="Genomic_DNA"/>
</dbReference>
<comment type="similarity">
    <text evidence="11">Belongs to the amiloride-sensitive sodium channel (TC 1.A.6) family.</text>
</comment>
<accession>A0A3M7QWG5</accession>
<dbReference type="Gene3D" id="2.60.470.10">
    <property type="entry name" value="Acid-sensing ion channels like domains"/>
    <property type="match status" value="1"/>
</dbReference>
<name>A0A3M7QWG5_BRAPC</name>
<sequence>MDYKKELKMNRKMTDVITEVILSSTGHGFPNIIKSTNISIKLMWIFFTAMSAGACGYMITESIINYSNYGVTTKTRILNENEPFFPTVTICNVNYFTSDLATKWIENYTFLYNYTNPLTNNFINEAISQSYKPVYQDIREAFGDSLQKLIVYCRFKSENCNHSQFEYFSHAHYGNCYQFNSGPKNLLTLISTEKEYGLRLVLNVSMHKDLKFMNPNLGAVVLIHNHTTYPSMVDPIAVSPKTETNIALSRTFYESQSKPFSKCDGKTNDVNSYDSEYYKIVHENTKGYSQTLCIYQCIQKFFIDECKCYVANFPCLYHSKSCNFFDDFNCSLQASTKLSEIDLINKECMEKCPLECEGMWFDKTISFSQFSNPMYEQSLSNYQGLDYVYSNKSVNSEDLAVVNIFYRNLGYVSITESPTTTVVSLFSNIGGIAGLFLGISVLTLVEVIEVLMKIIFIFKNKNKING</sequence>
<evidence type="ECO:0000256" key="11">
    <source>
        <dbReference type="RuleBase" id="RU000679"/>
    </source>
</evidence>
<keyword evidence="10 11" id="KW-0407">Ion channel</keyword>
<keyword evidence="3 11" id="KW-0894">Sodium channel</keyword>
<dbReference type="Proteomes" id="UP000276133">
    <property type="component" value="Unassembled WGS sequence"/>
</dbReference>
<dbReference type="OrthoDB" id="6021021at2759"/>
<keyword evidence="6" id="KW-0915">Sodium</keyword>
<evidence type="ECO:0000313" key="14">
    <source>
        <dbReference type="Proteomes" id="UP000276133"/>
    </source>
</evidence>
<evidence type="ECO:0000256" key="1">
    <source>
        <dbReference type="ARBA" id="ARBA00004141"/>
    </source>
</evidence>